<dbReference type="RefSeq" id="WP_102238601.1">
    <property type="nucleotide sequence ID" value="NZ_PNHK01000002.1"/>
</dbReference>
<feature type="transmembrane region" description="Helical" evidence="1">
    <location>
        <begin position="49"/>
        <end position="70"/>
    </location>
</feature>
<accession>A0A2N6VNB8</accession>
<dbReference type="OrthoDB" id="4804482at2"/>
<dbReference type="EMBL" id="PNHK01000002">
    <property type="protein sequence ID" value="PMD05579.1"/>
    <property type="molecule type" value="Genomic_DNA"/>
</dbReference>
<gene>
    <name evidence="2" type="ORF">CJ199_06080</name>
</gene>
<keyword evidence="1" id="KW-0472">Membrane</keyword>
<feature type="transmembrane region" description="Helical" evidence="1">
    <location>
        <begin position="104"/>
        <end position="126"/>
    </location>
</feature>
<evidence type="ECO:0000313" key="2">
    <source>
        <dbReference type="EMBL" id="PMD05579.1"/>
    </source>
</evidence>
<keyword evidence="1" id="KW-1133">Transmembrane helix</keyword>
<feature type="transmembrane region" description="Helical" evidence="1">
    <location>
        <begin position="12"/>
        <end position="37"/>
    </location>
</feature>
<keyword evidence="1" id="KW-0812">Transmembrane</keyword>
<reference evidence="2 3" key="1">
    <citation type="submission" date="2017-09" db="EMBL/GenBank/DDBJ databases">
        <title>Bacterial strain isolated from the female urinary microbiota.</title>
        <authorList>
            <person name="Thomas-White K."/>
            <person name="Kumar N."/>
            <person name="Forster S."/>
            <person name="Putonti C."/>
            <person name="Lawley T."/>
            <person name="Wolfe A.J."/>
        </authorList>
    </citation>
    <scope>NUCLEOTIDE SEQUENCE [LARGE SCALE GENOMIC DNA]</scope>
    <source>
        <strain evidence="2 3">UMB1301</strain>
    </source>
</reference>
<organism evidence="2 3">
    <name type="scientific">Brevibacterium paucivorans</name>
    <dbReference type="NCBI Taxonomy" id="170994"/>
    <lineage>
        <taxon>Bacteria</taxon>
        <taxon>Bacillati</taxon>
        <taxon>Actinomycetota</taxon>
        <taxon>Actinomycetes</taxon>
        <taxon>Micrococcales</taxon>
        <taxon>Brevibacteriaceae</taxon>
        <taxon>Brevibacterium</taxon>
    </lineage>
</organism>
<sequence length="153" mass="16296">MTQTNSVPPRPTTLWIAIGALCVEALALVGAGVWSIVLAVSAKEEATSLVALGAMFVVFGALMVGVMFGVSRGVRWARPASVAWQVLQLISGFAIVGQDPRIGGPAIVLAAATLVGLFAPPTLTWYEARLLEHEAYEEERLKGVQQQALKKKR</sequence>
<name>A0A2N6VNB8_9MICO</name>
<protein>
    <submittedName>
        <fullName evidence="2">Uncharacterized protein</fullName>
    </submittedName>
</protein>
<evidence type="ECO:0000313" key="3">
    <source>
        <dbReference type="Proteomes" id="UP000235598"/>
    </source>
</evidence>
<dbReference type="AlphaFoldDB" id="A0A2N6VNB8"/>
<evidence type="ECO:0000256" key="1">
    <source>
        <dbReference type="SAM" id="Phobius"/>
    </source>
</evidence>
<dbReference type="Proteomes" id="UP000235598">
    <property type="component" value="Unassembled WGS sequence"/>
</dbReference>
<comment type="caution">
    <text evidence="2">The sequence shown here is derived from an EMBL/GenBank/DDBJ whole genome shotgun (WGS) entry which is preliminary data.</text>
</comment>
<proteinExistence type="predicted"/>